<gene>
    <name evidence="3" type="primary">Lsmem1</name>
</gene>
<dbReference type="PANTHER" id="PTHR36475:SF1">
    <property type="entry name" value="LEUCINE-RICH SINGLE-PASS MEMBRANE PROTEIN 1"/>
    <property type="match status" value="1"/>
</dbReference>
<feature type="transmembrane region" description="Helical" evidence="1">
    <location>
        <begin position="62"/>
        <end position="86"/>
    </location>
</feature>
<keyword evidence="1" id="KW-1133">Transmembrane helix</keyword>
<proteinExistence type="predicted"/>
<organism evidence="2 3">
    <name type="scientific">Microtus ochrogaster</name>
    <name type="common">Prairie vole</name>
    <dbReference type="NCBI Taxonomy" id="79684"/>
    <lineage>
        <taxon>Eukaryota</taxon>
        <taxon>Metazoa</taxon>
        <taxon>Chordata</taxon>
        <taxon>Craniata</taxon>
        <taxon>Vertebrata</taxon>
        <taxon>Euteleostomi</taxon>
        <taxon>Mammalia</taxon>
        <taxon>Eutheria</taxon>
        <taxon>Euarchontoglires</taxon>
        <taxon>Glires</taxon>
        <taxon>Rodentia</taxon>
        <taxon>Myomorpha</taxon>
        <taxon>Muroidea</taxon>
        <taxon>Cricetidae</taxon>
        <taxon>Arvicolinae</taxon>
        <taxon>Microtus</taxon>
    </lineage>
</organism>
<protein>
    <submittedName>
        <fullName evidence="3">Leucine-rich single-pass membrane protein 1</fullName>
    </submittedName>
</protein>
<evidence type="ECO:0000313" key="3">
    <source>
        <dbReference type="RefSeq" id="XP_005343888.1"/>
    </source>
</evidence>
<evidence type="ECO:0000256" key="1">
    <source>
        <dbReference type="SAM" id="Phobius"/>
    </source>
</evidence>
<dbReference type="Proteomes" id="UP000694915">
    <property type="component" value="Chromosome 1"/>
</dbReference>
<reference evidence="3" key="1">
    <citation type="submission" date="2025-08" db="UniProtKB">
        <authorList>
            <consortium name="RefSeq"/>
        </authorList>
    </citation>
    <scope>IDENTIFICATION</scope>
</reference>
<dbReference type="GeneID" id="101981491"/>
<dbReference type="RefSeq" id="XP_005343888.1">
    <property type="nucleotide sequence ID" value="XM_005343831.2"/>
</dbReference>
<sequence length="128" mass="14417">MTHSSRDVGPHGIHEEGKLYVVDSINDLNKLNLCPTESQHLFSLEEKISNTATHPGSGRRGLFFVGLLLMLTVSLALVFFAIFLIIQTGNQMDDVSRRLMAEGRDIDHLKKINSMIVQRLNQLDSERN</sequence>
<name>A0ABM0KCV4_MICOH</name>
<keyword evidence="2" id="KW-1185">Reference proteome</keyword>
<dbReference type="Pfam" id="PF15145">
    <property type="entry name" value="DUF4577"/>
    <property type="match status" value="1"/>
</dbReference>
<dbReference type="PANTHER" id="PTHR36475">
    <property type="entry name" value="LEUCINE-RICH SINGLE-PASS MEMBRANE PROTEIN 1"/>
    <property type="match status" value="1"/>
</dbReference>
<accession>A0ABM0KCV4</accession>
<evidence type="ECO:0000313" key="2">
    <source>
        <dbReference type="Proteomes" id="UP000694915"/>
    </source>
</evidence>
<dbReference type="InterPro" id="IPR028099">
    <property type="entry name" value="DUF4577"/>
</dbReference>
<keyword evidence="1" id="KW-0472">Membrane</keyword>
<keyword evidence="1" id="KW-0812">Transmembrane</keyword>